<keyword evidence="2 5" id="KW-0812">Transmembrane</keyword>
<keyword evidence="3 5" id="KW-1133">Transmembrane helix</keyword>
<dbReference type="RefSeq" id="WP_090039587.1">
    <property type="nucleotide sequence ID" value="NZ_FOKI01000006.1"/>
</dbReference>
<organism evidence="6 7">
    <name type="scientific">Clostridium frigidicarnis</name>
    <dbReference type="NCBI Taxonomy" id="84698"/>
    <lineage>
        <taxon>Bacteria</taxon>
        <taxon>Bacillati</taxon>
        <taxon>Bacillota</taxon>
        <taxon>Clostridia</taxon>
        <taxon>Eubacteriales</taxon>
        <taxon>Clostridiaceae</taxon>
        <taxon>Clostridium</taxon>
    </lineage>
</organism>
<accession>A0A1I0WXI0</accession>
<dbReference type="PANTHER" id="PTHR35529">
    <property type="entry name" value="MANGANESE EFFLUX PUMP MNTP-RELATED"/>
    <property type="match status" value="1"/>
</dbReference>
<keyword evidence="4 5" id="KW-0472">Membrane</keyword>
<evidence type="ECO:0000256" key="2">
    <source>
        <dbReference type="ARBA" id="ARBA00022692"/>
    </source>
</evidence>
<feature type="transmembrane region" description="Helical" evidence="5">
    <location>
        <begin position="66"/>
        <end position="87"/>
    </location>
</feature>
<dbReference type="OrthoDB" id="1679700at2"/>
<sequence>MNFYSLMIIAIALSLDAFGVALSIGLNPHVKASNKIGFIISFGFFQFILSFIGAYAGYLFTSFASVPSIIGGIIIAIVGVMMIKEGFEEKEECMLLKKSMYLILGISVSIDALVVGFVTLNSIISISILLTDTIIIGVTTLILTSIAFLLTKYLNKVQFICKYADFIGGTILILFGFKMMFF</sequence>
<proteinExistence type="predicted"/>
<feature type="transmembrane region" description="Helical" evidence="5">
    <location>
        <begin position="163"/>
        <end position="181"/>
    </location>
</feature>
<evidence type="ECO:0000313" key="7">
    <source>
        <dbReference type="Proteomes" id="UP000198619"/>
    </source>
</evidence>
<name>A0A1I0WXI0_9CLOT</name>
<dbReference type="Pfam" id="PF02659">
    <property type="entry name" value="Mntp"/>
    <property type="match status" value="1"/>
</dbReference>
<reference evidence="6 7" key="1">
    <citation type="submission" date="2016-10" db="EMBL/GenBank/DDBJ databases">
        <authorList>
            <person name="de Groot N.N."/>
        </authorList>
    </citation>
    <scope>NUCLEOTIDE SEQUENCE [LARGE SCALE GENOMIC DNA]</scope>
    <source>
        <strain evidence="6 7">DSM 12271</strain>
    </source>
</reference>
<dbReference type="STRING" id="84698.SAMN04488528_1006150"/>
<gene>
    <name evidence="6" type="ORF">SAMN04488528_1006150</name>
</gene>
<evidence type="ECO:0000256" key="3">
    <source>
        <dbReference type="ARBA" id="ARBA00022989"/>
    </source>
</evidence>
<dbReference type="InterPro" id="IPR003810">
    <property type="entry name" value="Mntp/YtaF"/>
</dbReference>
<evidence type="ECO:0000256" key="5">
    <source>
        <dbReference type="SAM" id="Phobius"/>
    </source>
</evidence>
<dbReference type="PANTHER" id="PTHR35529:SF1">
    <property type="entry name" value="MANGANESE EFFLUX PUMP MNTP-RELATED"/>
    <property type="match status" value="1"/>
</dbReference>
<protein>
    <submittedName>
        <fullName evidence="6">Putative Mn2+ efflux pump MntP</fullName>
    </submittedName>
</protein>
<dbReference type="AlphaFoldDB" id="A0A1I0WXI0"/>
<dbReference type="Proteomes" id="UP000198619">
    <property type="component" value="Unassembled WGS sequence"/>
</dbReference>
<keyword evidence="1" id="KW-1003">Cell membrane</keyword>
<feature type="transmembrane region" description="Helical" evidence="5">
    <location>
        <begin position="126"/>
        <end position="151"/>
    </location>
</feature>
<feature type="transmembrane region" description="Helical" evidence="5">
    <location>
        <begin position="38"/>
        <end position="60"/>
    </location>
</feature>
<feature type="transmembrane region" description="Helical" evidence="5">
    <location>
        <begin position="6"/>
        <end position="26"/>
    </location>
</feature>
<dbReference type="EMBL" id="FOKI01000006">
    <property type="protein sequence ID" value="SFA93425.1"/>
    <property type="molecule type" value="Genomic_DNA"/>
</dbReference>
<evidence type="ECO:0000313" key="6">
    <source>
        <dbReference type="EMBL" id="SFA93425.1"/>
    </source>
</evidence>
<evidence type="ECO:0000256" key="1">
    <source>
        <dbReference type="ARBA" id="ARBA00022475"/>
    </source>
</evidence>
<keyword evidence="7" id="KW-1185">Reference proteome</keyword>
<feature type="transmembrane region" description="Helical" evidence="5">
    <location>
        <begin position="99"/>
        <end position="120"/>
    </location>
</feature>
<evidence type="ECO:0000256" key="4">
    <source>
        <dbReference type="ARBA" id="ARBA00023136"/>
    </source>
</evidence>